<organism evidence="1 2">
    <name type="scientific">Panagrellus redivivus</name>
    <name type="common">Microworm</name>
    <dbReference type="NCBI Taxonomy" id="6233"/>
    <lineage>
        <taxon>Eukaryota</taxon>
        <taxon>Metazoa</taxon>
        <taxon>Ecdysozoa</taxon>
        <taxon>Nematoda</taxon>
        <taxon>Chromadorea</taxon>
        <taxon>Rhabditida</taxon>
        <taxon>Tylenchina</taxon>
        <taxon>Panagrolaimomorpha</taxon>
        <taxon>Panagrolaimoidea</taxon>
        <taxon>Panagrolaimidae</taxon>
        <taxon>Panagrellus</taxon>
    </lineage>
</organism>
<accession>A0A7E4W173</accession>
<dbReference type="AlphaFoldDB" id="A0A7E4W173"/>
<dbReference type="WBParaSite" id="Pan_g5262.t1">
    <property type="protein sequence ID" value="Pan_g5262.t1"/>
    <property type="gene ID" value="Pan_g5262"/>
</dbReference>
<evidence type="ECO:0000313" key="2">
    <source>
        <dbReference type="WBParaSite" id="Pan_g5262.t1"/>
    </source>
</evidence>
<keyword evidence="1" id="KW-1185">Reference proteome</keyword>
<dbReference type="Proteomes" id="UP000492821">
    <property type="component" value="Unassembled WGS sequence"/>
</dbReference>
<protein>
    <submittedName>
        <fullName evidence="2">Secreted protein</fullName>
    </submittedName>
</protein>
<proteinExistence type="predicted"/>
<dbReference type="InterPro" id="IPR044929">
    <property type="entry name" value="DNA/RNA_non-sp_Endonuclease_sf"/>
</dbReference>
<evidence type="ECO:0000313" key="1">
    <source>
        <dbReference type="Proteomes" id="UP000492821"/>
    </source>
</evidence>
<dbReference type="Gene3D" id="3.40.570.10">
    <property type="entry name" value="Extracellular Endonuclease, subunit A"/>
    <property type="match status" value="1"/>
</dbReference>
<reference evidence="2" key="2">
    <citation type="submission" date="2020-10" db="UniProtKB">
        <authorList>
            <consortium name="WormBaseParasite"/>
        </authorList>
    </citation>
    <scope>IDENTIFICATION</scope>
</reference>
<sequence length="108" mass="12419">MTVFVGAITDTNNNGIADDADDTTQMTHFFIVFQKCQEWATSGNPHCEDVESAEYVPFILPVDRKDYNCLKHENYLLRHTARLRDIELLTGFEFNAHIVKRTKLIDAI</sequence>
<reference evidence="1" key="1">
    <citation type="journal article" date="2013" name="Genetics">
        <title>The draft genome and transcriptome of Panagrellus redivivus are shaped by the harsh demands of a free-living lifestyle.</title>
        <authorList>
            <person name="Srinivasan J."/>
            <person name="Dillman A.R."/>
            <person name="Macchietto M.G."/>
            <person name="Heikkinen L."/>
            <person name="Lakso M."/>
            <person name="Fracchia K.M."/>
            <person name="Antoshechkin I."/>
            <person name="Mortazavi A."/>
            <person name="Wong G."/>
            <person name="Sternberg P.W."/>
        </authorList>
    </citation>
    <scope>NUCLEOTIDE SEQUENCE [LARGE SCALE GENOMIC DNA]</scope>
    <source>
        <strain evidence="1">MT8872</strain>
    </source>
</reference>
<name>A0A7E4W173_PANRE</name>